<proteinExistence type="predicted"/>
<dbReference type="EMBL" id="NHZQ01000066">
    <property type="protein sequence ID" value="PSK55650.1"/>
    <property type="molecule type" value="Genomic_DNA"/>
</dbReference>
<feature type="compositionally biased region" description="Basic residues" evidence="1">
    <location>
        <begin position="257"/>
        <end position="268"/>
    </location>
</feature>
<feature type="compositionally biased region" description="Low complexity" evidence="1">
    <location>
        <begin position="945"/>
        <end position="960"/>
    </location>
</feature>
<feature type="compositionally biased region" description="Basic and acidic residues" evidence="1">
    <location>
        <begin position="376"/>
        <end position="386"/>
    </location>
</feature>
<reference evidence="2 3" key="1">
    <citation type="submission" date="2017-05" db="EMBL/GenBank/DDBJ databases">
        <title>Draft genome sequence of Elsinoe australis.</title>
        <authorList>
            <person name="Cheng Q."/>
        </authorList>
    </citation>
    <scope>NUCLEOTIDE SEQUENCE [LARGE SCALE GENOMIC DNA]</scope>
    <source>
        <strain evidence="2 3">NL1</strain>
    </source>
</reference>
<sequence>MRLAYVPGRHFSTRAAVLCRSGSLQKLERGRQDARIREISQHQPLGTLLKSRGYQNDALGKRLARRATGDETGSTSAAYVDDGVNSQLSEDSGNTGGERNERGAAATTASSSGGNVANEDTGSAPAGMEEMDVQPAEKKKEPSAEDLVSRLMSSPSRKAISSQFPRPKSKGVIPPFTGGMLDLTSASSQKKNDVATPVEQSQVLPAPAEHAAQPNDDFGISPFLSDGPDSEPRDTVSEHPTSSPYSTEEAKAEVRRAKLARRKEARRKSKEERAAKRAADKVAKSAQETGINTPDTAQETTEKLDATGSRTSDHTSNDSVSQISGAQGPLATAPSTSKQVSDWISDFITSLKGKPSSKELDIMSTATAKTEVSPPVEEKAVPDASDKGSVNANDSPEPAGEDEPKDQKSDGDIQGKKRRKRKTSEKSDTSFSEQSRAPSRQSAVLPRKVTTRELAEDELMDARIASNNKHEEAEVGASGRKARRLRIVKHLSTDAESASVEDVAKDSFSESSQGVSAGPIEGTLLHPNRLSFTALNVEQAPAPKLAHNLDRVLFNRGVYNLQDRYSGVYNFDPYLENIMSVEDFDFEALRTYKTSSEDKTLAAIARENQLRYVGSTSSMTSMLSHFHYLLSNWRELNIDSLSRGFKVSDTKNARNFTEIYKAPTAIFLRWRNGTYAIDADKEFSTPNVLMALGQSLEKMLTQSPSDFERYRKSDPREVPEAERDAPESYHYSKQGSILMRSQLDAHDSRLPGTGIFDVKTRAVLPVRMSSRDHEGMTGYQILSDHGLYESYEREFYDMFRSTFLKYSLQVRMGRMEGIFIAYHNVQEIFGFQFMNLEDMDSVLHGQRDTSLGDQEFRGSLEIVQKILDEATQEYPEKSIRLHFDTRAGVVPIMYVFAEPLEEHEIEAIQKPSDEAVTEYERSLRGDEEEATRSQTKPLPSSQEATPNNTPSTTSTSPSSTDAALHSATATNKPLLAWTLTTTNLVNGTRVQRPENLSSADRWEIKYDLRRITTPERAWAFYEATKERRRKALEFDDGGSSSSTSAASGPGKGTKAEKSETIDPADAKGATDPDGEGIRGLRLAEAMKGATAAAEEPKPKVRGRSAGYLSMLRGMSERGKAMREERLRKAEGRRKVVLGSGVPEASSGSMGTDGGMGAEMVDGEEGVESVDDYLAWLNRHQLERRR</sequence>
<feature type="compositionally biased region" description="Basic and acidic residues" evidence="1">
    <location>
        <begin position="405"/>
        <end position="415"/>
    </location>
</feature>
<feature type="region of interest" description="Disordered" evidence="1">
    <location>
        <begin position="1032"/>
        <end position="1076"/>
    </location>
</feature>
<keyword evidence="3" id="KW-1185">Reference proteome</keyword>
<feature type="compositionally biased region" description="Low complexity" evidence="1">
    <location>
        <begin position="103"/>
        <end position="114"/>
    </location>
</feature>
<evidence type="ECO:0000313" key="3">
    <source>
        <dbReference type="Proteomes" id="UP000243723"/>
    </source>
</evidence>
<evidence type="ECO:0000256" key="1">
    <source>
        <dbReference type="SAM" id="MobiDB-lite"/>
    </source>
</evidence>
<feature type="compositionally biased region" description="Polar residues" evidence="1">
    <location>
        <begin position="151"/>
        <end position="164"/>
    </location>
</feature>
<dbReference type="InterPro" id="IPR013943">
    <property type="entry name" value="Pet127"/>
</dbReference>
<dbReference type="AlphaFoldDB" id="A0A2P8A5A9"/>
<feature type="compositionally biased region" description="Polar residues" evidence="1">
    <location>
        <begin position="287"/>
        <end position="299"/>
    </location>
</feature>
<dbReference type="GO" id="GO:0005740">
    <property type="term" value="C:mitochondrial envelope"/>
    <property type="evidence" value="ECO:0007669"/>
    <property type="project" value="TreeGrafter"/>
</dbReference>
<feature type="compositionally biased region" description="Polar residues" evidence="1">
    <location>
        <begin position="429"/>
        <end position="442"/>
    </location>
</feature>
<accession>A0A2P8A5A9</accession>
<dbReference type="GO" id="GO:0000964">
    <property type="term" value="P:mitochondrial RNA 5'-end processing"/>
    <property type="evidence" value="ECO:0007669"/>
    <property type="project" value="TreeGrafter"/>
</dbReference>
<feature type="compositionally biased region" description="Basic and acidic residues" evidence="1">
    <location>
        <begin position="1053"/>
        <end position="1076"/>
    </location>
</feature>
<feature type="compositionally biased region" description="Basic and acidic residues" evidence="1">
    <location>
        <begin position="269"/>
        <end position="283"/>
    </location>
</feature>
<protein>
    <submittedName>
        <fullName evidence="2">mRNA degradation protein pet127, mitochondrial</fullName>
    </submittedName>
</protein>
<feature type="compositionally biased region" description="Basic and acidic residues" evidence="1">
    <location>
        <begin position="706"/>
        <end position="726"/>
    </location>
</feature>
<name>A0A2P8A5A9_9PEZI</name>
<feature type="region of interest" description="Disordered" evidence="1">
    <location>
        <begin position="703"/>
        <end position="726"/>
    </location>
</feature>
<dbReference type="PANTHER" id="PTHR31014:SF0">
    <property type="entry name" value="MITOCHONDRIAL TRANSLATION SYSTEM COMPONENT PET127-RELATED"/>
    <property type="match status" value="1"/>
</dbReference>
<dbReference type="Proteomes" id="UP000243723">
    <property type="component" value="Unassembled WGS sequence"/>
</dbReference>
<gene>
    <name evidence="2" type="ORF">B9Z65_4528</name>
</gene>
<dbReference type="Pfam" id="PF08634">
    <property type="entry name" value="Pet127"/>
    <property type="match status" value="1"/>
</dbReference>
<evidence type="ECO:0000313" key="2">
    <source>
        <dbReference type="EMBL" id="PSK55650.1"/>
    </source>
</evidence>
<dbReference type="STRING" id="40998.A0A2P8A5A9"/>
<feature type="compositionally biased region" description="Polar residues" evidence="1">
    <location>
        <begin position="84"/>
        <end position="93"/>
    </location>
</feature>
<feature type="region of interest" description="Disordered" evidence="1">
    <location>
        <begin position="496"/>
        <end position="520"/>
    </location>
</feature>
<organism evidence="2 3">
    <name type="scientific">Elsinoe australis</name>
    <dbReference type="NCBI Taxonomy" id="40998"/>
    <lineage>
        <taxon>Eukaryota</taxon>
        <taxon>Fungi</taxon>
        <taxon>Dikarya</taxon>
        <taxon>Ascomycota</taxon>
        <taxon>Pezizomycotina</taxon>
        <taxon>Dothideomycetes</taxon>
        <taxon>Dothideomycetidae</taxon>
        <taxon>Myriangiales</taxon>
        <taxon>Elsinoaceae</taxon>
        <taxon>Elsinoe</taxon>
    </lineage>
</organism>
<dbReference type="OrthoDB" id="10249045at2759"/>
<feature type="compositionally biased region" description="Basic and acidic residues" evidence="1">
    <location>
        <begin position="300"/>
        <end position="316"/>
    </location>
</feature>
<feature type="region of interest" description="Disordered" evidence="1">
    <location>
        <begin position="908"/>
        <end position="965"/>
    </location>
</feature>
<feature type="compositionally biased region" description="Polar residues" evidence="1">
    <location>
        <begin position="333"/>
        <end position="342"/>
    </location>
</feature>
<dbReference type="PANTHER" id="PTHR31014">
    <property type="entry name" value="MITOCHONDRIAL TRANSLATION SYSTEM COMPONENT PET127-RELATED"/>
    <property type="match status" value="1"/>
</dbReference>
<feature type="region of interest" description="Disordered" evidence="1">
    <location>
        <begin position="1129"/>
        <end position="1159"/>
    </location>
</feature>
<feature type="compositionally biased region" description="Basic and acidic residues" evidence="1">
    <location>
        <begin position="908"/>
        <end position="925"/>
    </location>
</feature>
<feature type="region of interest" description="Disordered" evidence="1">
    <location>
        <begin position="65"/>
        <end position="452"/>
    </location>
</feature>
<feature type="compositionally biased region" description="Low complexity" evidence="1">
    <location>
        <begin position="1037"/>
        <end position="1048"/>
    </location>
</feature>
<feature type="compositionally biased region" description="Polar residues" evidence="1">
    <location>
        <begin position="932"/>
        <end position="944"/>
    </location>
</feature>
<comment type="caution">
    <text evidence="2">The sequence shown here is derived from an EMBL/GenBank/DDBJ whole genome shotgun (WGS) entry which is preliminary data.</text>
</comment>